<comment type="pathway">
    <text evidence="2 10">Cofactor biosynthesis; biotin biosynthesis.</text>
</comment>
<keyword evidence="7 9" id="KW-0663">Pyridoxal phosphate</keyword>
<dbReference type="CDD" id="cd06454">
    <property type="entry name" value="KBL_like"/>
    <property type="match status" value="1"/>
</dbReference>
<evidence type="ECO:0000256" key="2">
    <source>
        <dbReference type="ARBA" id="ARBA00004746"/>
    </source>
</evidence>
<evidence type="ECO:0000313" key="12">
    <source>
        <dbReference type="EMBL" id="OGC33981.1"/>
    </source>
</evidence>
<name>A0A1F4TMM9_UNCSA</name>
<evidence type="ECO:0000256" key="7">
    <source>
        <dbReference type="ARBA" id="ARBA00022898"/>
    </source>
</evidence>
<dbReference type="InterPro" id="IPR015424">
    <property type="entry name" value="PyrdxlP-dep_Trfase"/>
</dbReference>
<comment type="subunit">
    <text evidence="4 10">Homodimer.</text>
</comment>
<evidence type="ECO:0000256" key="1">
    <source>
        <dbReference type="ARBA" id="ARBA00001933"/>
    </source>
</evidence>
<sequence length="375" mass="40455">MLEFIEQELADLQARGLSRSFKSVENISGTKITINGRKLINFCSNNYLGLADDPQIKAQACAAIQAFGFGAGAARLVSGNTILHDQLEEKLARFKNRAAALTFSTGYLANLGVINTLVNENDTIIIDRLNHASIIDACRLSRAKLQVYEHLNMTSLEKILQRSAKFRQRLIVTDAVFSMDGDIAPLPEIIKLAKAYQAITLVDEAHSTGVLGETGQGIEEYFGLTGQIDIIMGTLSKALGSLGGFIAGSQKLIDYLRNKSRPFIYTTALPPSACAAALAALKLIEEDSCLVRNLKRNTTLLSPQSATPIIPVIIGQADQAVALAEKFFDRGIFLSAIRPPTVPAGSSRLRITVTAAHTKEEIACLASSLQELIPA</sequence>
<dbReference type="Gene3D" id="3.40.640.10">
    <property type="entry name" value="Type I PLP-dependent aspartate aminotransferase-like (Major domain)"/>
    <property type="match status" value="1"/>
</dbReference>
<dbReference type="EC" id="2.3.1.47" evidence="10"/>
<dbReference type="GO" id="GO:0009102">
    <property type="term" value="P:biotin biosynthetic process"/>
    <property type="evidence" value="ECO:0007669"/>
    <property type="project" value="UniProtKB-UniRule"/>
</dbReference>
<comment type="cofactor">
    <cofactor evidence="1 9 10">
        <name>pyridoxal 5'-phosphate</name>
        <dbReference type="ChEBI" id="CHEBI:597326"/>
    </cofactor>
</comment>
<dbReference type="STRING" id="1802583.A2311_05650"/>
<dbReference type="FunFam" id="3.40.640.10:FF:000006">
    <property type="entry name" value="5-aminolevulinate synthase, mitochondrial"/>
    <property type="match status" value="1"/>
</dbReference>
<dbReference type="Pfam" id="PF00155">
    <property type="entry name" value="Aminotran_1_2"/>
    <property type="match status" value="1"/>
</dbReference>
<evidence type="ECO:0000256" key="3">
    <source>
        <dbReference type="ARBA" id="ARBA00010008"/>
    </source>
</evidence>
<reference evidence="12 13" key="1">
    <citation type="journal article" date="2016" name="Nat. Commun.">
        <title>Thousands of microbial genomes shed light on interconnected biogeochemical processes in an aquifer system.</title>
        <authorList>
            <person name="Anantharaman K."/>
            <person name="Brown C.T."/>
            <person name="Hug L.A."/>
            <person name="Sharon I."/>
            <person name="Castelle C.J."/>
            <person name="Probst A.J."/>
            <person name="Thomas B.C."/>
            <person name="Singh A."/>
            <person name="Wilkins M.J."/>
            <person name="Karaoz U."/>
            <person name="Brodie E.L."/>
            <person name="Williams K.H."/>
            <person name="Hubbard S.S."/>
            <person name="Banfield J.F."/>
        </authorList>
    </citation>
    <scope>NUCLEOTIDE SEQUENCE [LARGE SCALE GENOMIC DNA]</scope>
</reference>
<dbReference type="Gene3D" id="3.90.1150.10">
    <property type="entry name" value="Aspartate Aminotransferase, domain 1"/>
    <property type="match status" value="1"/>
</dbReference>
<keyword evidence="6" id="KW-0093">Biotin biosynthesis</keyword>
<dbReference type="InterPro" id="IPR004723">
    <property type="entry name" value="AONS_Archaea/Proteobacteria"/>
</dbReference>
<dbReference type="InterPro" id="IPR050087">
    <property type="entry name" value="AON_synthase_class-II"/>
</dbReference>
<comment type="caution">
    <text evidence="12">The sequence shown here is derived from an EMBL/GenBank/DDBJ whole genome shotgun (WGS) entry which is preliminary data.</text>
</comment>
<comment type="function">
    <text evidence="10">Catalyzes the decarboxylative condensation of pimeloyl-[acyl-carrier protein] and L-alanine to produce 8-amino-7-oxononanoate (AON), [acyl-carrier protein], and carbon dioxide.</text>
</comment>
<dbReference type="Proteomes" id="UP000178951">
    <property type="component" value="Unassembled WGS sequence"/>
</dbReference>
<evidence type="ECO:0000256" key="9">
    <source>
        <dbReference type="PIRSR" id="PIRSR604723-51"/>
    </source>
</evidence>
<accession>A0A1F4TMM9</accession>
<comment type="similarity">
    <text evidence="3 10">Belongs to the class-II pyridoxal-phosphate-dependent aminotransferase family. BioF subfamily.</text>
</comment>
<dbReference type="InterPro" id="IPR015422">
    <property type="entry name" value="PyrdxlP-dep_Trfase_small"/>
</dbReference>
<evidence type="ECO:0000256" key="8">
    <source>
        <dbReference type="ARBA" id="ARBA00047715"/>
    </source>
</evidence>
<dbReference type="InterPro" id="IPR015421">
    <property type="entry name" value="PyrdxlP-dep_Trfase_major"/>
</dbReference>
<gene>
    <name evidence="12" type="ORF">A2311_05650</name>
</gene>
<comment type="catalytic activity">
    <reaction evidence="8 10">
        <text>6-carboxyhexanoyl-[ACP] + L-alanine + H(+) = (8S)-8-amino-7-oxononanoate + holo-[ACP] + CO2</text>
        <dbReference type="Rhea" id="RHEA:42288"/>
        <dbReference type="Rhea" id="RHEA-COMP:9685"/>
        <dbReference type="Rhea" id="RHEA-COMP:9955"/>
        <dbReference type="ChEBI" id="CHEBI:15378"/>
        <dbReference type="ChEBI" id="CHEBI:16526"/>
        <dbReference type="ChEBI" id="CHEBI:57972"/>
        <dbReference type="ChEBI" id="CHEBI:64479"/>
        <dbReference type="ChEBI" id="CHEBI:78846"/>
        <dbReference type="ChEBI" id="CHEBI:149468"/>
        <dbReference type="EC" id="2.3.1.47"/>
    </reaction>
</comment>
<dbReference type="UniPathway" id="UPA00078"/>
<keyword evidence="5 10" id="KW-0808">Transferase</keyword>
<dbReference type="EMBL" id="MEUF01000051">
    <property type="protein sequence ID" value="OGC33981.1"/>
    <property type="molecule type" value="Genomic_DNA"/>
</dbReference>
<dbReference type="PANTHER" id="PTHR13693">
    <property type="entry name" value="CLASS II AMINOTRANSFERASE/8-AMINO-7-OXONONANOATE SYNTHASE"/>
    <property type="match status" value="1"/>
</dbReference>
<dbReference type="InterPro" id="IPR001917">
    <property type="entry name" value="Aminotrans_II_pyridoxalP_BS"/>
</dbReference>
<evidence type="ECO:0000259" key="11">
    <source>
        <dbReference type="Pfam" id="PF00155"/>
    </source>
</evidence>
<dbReference type="GO" id="GO:0008710">
    <property type="term" value="F:8-amino-7-oxononanoate synthase activity"/>
    <property type="evidence" value="ECO:0007669"/>
    <property type="project" value="UniProtKB-UniRule"/>
</dbReference>
<dbReference type="SUPFAM" id="SSF53383">
    <property type="entry name" value="PLP-dependent transferases"/>
    <property type="match status" value="1"/>
</dbReference>
<evidence type="ECO:0000256" key="5">
    <source>
        <dbReference type="ARBA" id="ARBA00022679"/>
    </source>
</evidence>
<dbReference type="PROSITE" id="PS00599">
    <property type="entry name" value="AA_TRANSFER_CLASS_2"/>
    <property type="match status" value="1"/>
</dbReference>
<feature type="domain" description="Aminotransferase class I/classII large" evidence="11">
    <location>
        <begin position="38"/>
        <end position="368"/>
    </location>
</feature>
<evidence type="ECO:0000256" key="4">
    <source>
        <dbReference type="ARBA" id="ARBA00011738"/>
    </source>
</evidence>
<organism evidence="12 13">
    <name type="scientific">candidate division WOR-1 bacterium RIFOXYB2_FULL_48_7</name>
    <dbReference type="NCBI Taxonomy" id="1802583"/>
    <lineage>
        <taxon>Bacteria</taxon>
        <taxon>Bacillati</taxon>
        <taxon>Saganbacteria</taxon>
    </lineage>
</organism>
<evidence type="ECO:0000256" key="6">
    <source>
        <dbReference type="ARBA" id="ARBA00022756"/>
    </source>
</evidence>
<feature type="modified residue" description="N6-(pyridoxal phosphate)lysine" evidence="9">
    <location>
        <position position="237"/>
    </location>
</feature>
<evidence type="ECO:0000313" key="13">
    <source>
        <dbReference type="Proteomes" id="UP000178951"/>
    </source>
</evidence>
<dbReference type="AlphaFoldDB" id="A0A1F4TMM9"/>
<evidence type="ECO:0000256" key="10">
    <source>
        <dbReference type="RuleBase" id="RU003693"/>
    </source>
</evidence>
<proteinExistence type="inferred from homology"/>
<protein>
    <recommendedName>
        <fullName evidence="10">8-amino-7-ketopelargonate synthase</fullName>
        <ecNumber evidence="10">2.3.1.47</ecNumber>
    </recommendedName>
</protein>
<dbReference type="GO" id="GO:0030170">
    <property type="term" value="F:pyridoxal phosphate binding"/>
    <property type="evidence" value="ECO:0007669"/>
    <property type="project" value="InterPro"/>
</dbReference>
<dbReference type="InterPro" id="IPR004839">
    <property type="entry name" value="Aminotransferase_I/II_large"/>
</dbReference>
<dbReference type="NCBIfam" id="TIGR00858">
    <property type="entry name" value="bioF"/>
    <property type="match status" value="1"/>
</dbReference>